<gene>
    <name evidence="4" type="ORF">ABZ508_27930</name>
</gene>
<proteinExistence type="predicted"/>
<dbReference type="EMBL" id="JBEXZR010000032">
    <property type="protein sequence ID" value="MEU0711196.1"/>
    <property type="molecule type" value="Genomic_DNA"/>
</dbReference>
<dbReference type="SUPFAM" id="SSF46955">
    <property type="entry name" value="Putative DNA-binding domain"/>
    <property type="match status" value="1"/>
</dbReference>
<dbReference type="Proteomes" id="UP001550378">
    <property type="component" value="Unassembled WGS sequence"/>
</dbReference>
<evidence type="ECO:0000256" key="1">
    <source>
        <dbReference type="ARBA" id="ARBA00023125"/>
    </source>
</evidence>
<dbReference type="RefSeq" id="WP_359654897.1">
    <property type="nucleotide sequence ID" value="NZ_JBEXZP010000064.1"/>
</dbReference>
<dbReference type="InterPro" id="IPR009061">
    <property type="entry name" value="DNA-bd_dom_put_sf"/>
</dbReference>
<dbReference type="PROSITE" id="PS50937">
    <property type="entry name" value="HTH_MERR_2"/>
    <property type="match status" value="1"/>
</dbReference>
<keyword evidence="2" id="KW-0175">Coiled coil</keyword>
<dbReference type="Gene3D" id="1.10.1660.10">
    <property type="match status" value="1"/>
</dbReference>
<feature type="coiled-coil region" evidence="2">
    <location>
        <begin position="85"/>
        <end position="112"/>
    </location>
</feature>
<evidence type="ECO:0000313" key="4">
    <source>
        <dbReference type="EMBL" id="MEU0711196.1"/>
    </source>
</evidence>
<evidence type="ECO:0000259" key="3">
    <source>
        <dbReference type="PROSITE" id="PS50937"/>
    </source>
</evidence>
<dbReference type="PANTHER" id="PTHR30204">
    <property type="entry name" value="REDOX-CYCLING DRUG-SENSING TRANSCRIPTIONAL ACTIVATOR SOXR"/>
    <property type="match status" value="1"/>
</dbReference>
<dbReference type="CDD" id="cd00592">
    <property type="entry name" value="HTH_MerR-like"/>
    <property type="match status" value="1"/>
</dbReference>
<dbReference type="InterPro" id="IPR000551">
    <property type="entry name" value="MerR-type_HTH_dom"/>
</dbReference>
<reference evidence="4 5" key="1">
    <citation type="submission" date="2024-06" db="EMBL/GenBank/DDBJ databases">
        <title>The Natural Products Discovery Center: Release of the First 8490 Sequenced Strains for Exploring Actinobacteria Biosynthetic Diversity.</title>
        <authorList>
            <person name="Kalkreuter E."/>
            <person name="Kautsar S.A."/>
            <person name="Yang D."/>
            <person name="Bader C.D."/>
            <person name="Teijaro C.N."/>
            <person name="Fluegel L."/>
            <person name="Davis C.M."/>
            <person name="Simpson J.R."/>
            <person name="Lauterbach L."/>
            <person name="Steele A.D."/>
            <person name="Gui C."/>
            <person name="Meng S."/>
            <person name="Li G."/>
            <person name="Viehrig K."/>
            <person name="Ye F."/>
            <person name="Su P."/>
            <person name="Kiefer A.F."/>
            <person name="Nichols A."/>
            <person name="Cepeda A.J."/>
            <person name="Yan W."/>
            <person name="Fan B."/>
            <person name="Jiang Y."/>
            <person name="Adhikari A."/>
            <person name="Zheng C.-J."/>
            <person name="Schuster L."/>
            <person name="Cowan T.M."/>
            <person name="Smanski M.J."/>
            <person name="Chevrette M.G."/>
            <person name="De Carvalho L.P.S."/>
            <person name="Shen B."/>
        </authorList>
    </citation>
    <scope>NUCLEOTIDE SEQUENCE [LARGE SCALE GENOMIC DNA]</scope>
    <source>
        <strain evidence="4 5">NPDC006337</strain>
    </source>
</reference>
<dbReference type="PANTHER" id="PTHR30204:SF93">
    <property type="entry name" value="HTH MERR-TYPE DOMAIN-CONTAINING PROTEIN"/>
    <property type="match status" value="1"/>
</dbReference>
<protein>
    <submittedName>
        <fullName evidence="4">MerR family transcriptional regulator</fullName>
    </submittedName>
</protein>
<organism evidence="4 5">
    <name type="scientific">Streptomyces lavendulocolor</name>
    <dbReference type="NCBI Taxonomy" id="67316"/>
    <lineage>
        <taxon>Bacteria</taxon>
        <taxon>Bacillati</taxon>
        <taxon>Actinomycetota</taxon>
        <taxon>Actinomycetes</taxon>
        <taxon>Kitasatosporales</taxon>
        <taxon>Streptomycetaceae</taxon>
        <taxon>Streptomyces</taxon>
    </lineage>
</organism>
<keyword evidence="1" id="KW-0238">DNA-binding</keyword>
<dbReference type="InterPro" id="IPR047057">
    <property type="entry name" value="MerR_fam"/>
</dbReference>
<dbReference type="SMART" id="SM00422">
    <property type="entry name" value="HTH_MERR"/>
    <property type="match status" value="1"/>
</dbReference>
<feature type="domain" description="HTH merR-type" evidence="3">
    <location>
        <begin position="1"/>
        <end position="69"/>
    </location>
</feature>
<sequence length="271" mass="29005">MRIGEIAGLVGVTARAVRHYHHLGLLPEPRRLANGYRDYTLRDAVLLARIRRLTELGLGLDEVRGVVADGGGSPRSSGAESSGNGRELVDVLEELDADLARQQEELAARRERLGVLLEQARQGRLPAEGPVSPGLAELFGDMARASAALPGPEPAMAARDREMLALLETVVPEAEGHRLLGSLRELAGAPGAMERAYEVYARLDALADAAADDVRVEETARMLAGLVPDEMVPDDMGDLEGVPATVFFADLSAAQAQVVRRALRIAAERAR</sequence>
<accession>A0ABV2WCY1</accession>
<dbReference type="Pfam" id="PF13411">
    <property type="entry name" value="MerR_1"/>
    <property type="match status" value="1"/>
</dbReference>
<evidence type="ECO:0000313" key="5">
    <source>
        <dbReference type="Proteomes" id="UP001550378"/>
    </source>
</evidence>
<comment type="caution">
    <text evidence="4">The sequence shown here is derived from an EMBL/GenBank/DDBJ whole genome shotgun (WGS) entry which is preliminary data.</text>
</comment>
<keyword evidence="5" id="KW-1185">Reference proteome</keyword>
<name>A0ABV2WCY1_9ACTN</name>
<evidence type="ECO:0000256" key="2">
    <source>
        <dbReference type="SAM" id="Coils"/>
    </source>
</evidence>